<gene>
    <name evidence="2" type="ORF">Dda_9188</name>
</gene>
<dbReference type="EMBL" id="JAQGDS010000015">
    <property type="protein sequence ID" value="KAJ6256096.1"/>
    <property type="molecule type" value="Genomic_DNA"/>
</dbReference>
<evidence type="ECO:0000313" key="2">
    <source>
        <dbReference type="EMBL" id="KAJ6256096.1"/>
    </source>
</evidence>
<feature type="compositionally biased region" description="Basic and acidic residues" evidence="1">
    <location>
        <begin position="85"/>
        <end position="108"/>
    </location>
</feature>
<proteinExistence type="predicted"/>
<organism evidence="2 3">
    <name type="scientific">Drechslerella dactyloides</name>
    <name type="common">Nematode-trapping fungus</name>
    <name type="synonym">Arthrobotrys dactyloides</name>
    <dbReference type="NCBI Taxonomy" id="74499"/>
    <lineage>
        <taxon>Eukaryota</taxon>
        <taxon>Fungi</taxon>
        <taxon>Dikarya</taxon>
        <taxon>Ascomycota</taxon>
        <taxon>Pezizomycotina</taxon>
        <taxon>Orbiliomycetes</taxon>
        <taxon>Orbiliales</taxon>
        <taxon>Orbiliaceae</taxon>
        <taxon>Drechslerella</taxon>
    </lineage>
</organism>
<evidence type="ECO:0000256" key="1">
    <source>
        <dbReference type="SAM" id="MobiDB-lite"/>
    </source>
</evidence>
<sequence length="172" mass="19364">MSPSAGEKEERREERCGLGFSLRCLSHSGRLRGPSGRGQPTILFLLLRLPVIDEASQGRRQGRRRWDKLAGQTVHAGRFTKVKSKGRDEGNRRRAAEDDNTTRDRDRTTIQGPQYRDNNQKTGDGGRRERKDRQKGTGGGGRDTRRSGGKKEGKGRKMEMGDGMEGRWKKKG</sequence>
<comment type="caution">
    <text evidence="2">The sequence shown here is derived from an EMBL/GenBank/DDBJ whole genome shotgun (WGS) entry which is preliminary data.</text>
</comment>
<feature type="compositionally biased region" description="Polar residues" evidence="1">
    <location>
        <begin position="110"/>
        <end position="122"/>
    </location>
</feature>
<name>A0AAD6ISD1_DREDA</name>
<accession>A0AAD6ISD1</accession>
<protein>
    <submittedName>
        <fullName evidence="2">Uncharacterized protein</fullName>
    </submittedName>
</protein>
<dbReference type="Proteomes" id="UP001221413">
    <property type="component" value="Unassembled WGS sequence"/>
</dbReference>
<feature type="region of interest" description="Disordered" evidence="1">
    <location>
        <begin position="57"/>
        <end position="172"/>
    </location>
</feature>
<feature type="compositionally biased region" description="Basic and acidic residues" evidence="1">
    <location>
        <begin position="142"/>
        <end position="172"/>
    </location>
</feature>
<evidence type="ECO:0000313" key="3">
    <source>
        <dbReference type="Proteomes" id="UP001221413"/>
    </source>
</evidence>
<reference evidence="2" key="1">
    <citation type="submission" date="2023-01" db="EMBL/GenBank/DDBJ databases">
        <title>The chitinases involved in constricting ring structure development in the nematode-trapping fungus Drechslerella dactyloides.</title>
        <authorList>
            <person name="Wang R."/>
            <person name="Zhang L."/>
            <person name="Tang P."/>
            <person name="Li S."/>
            <person name="Liang L."/>
        </authorList>
    </citation>
    <scope>NUCLEOTIDE SEQUENCE</scope>
    <source>
        <strain evidence="2">YMF1.00031</strain>
    </source>
</reference>
<keyword evidence="3" id="KW-1185">Reference proteome</keyword>
<feature type="compositionally biased region" description="Basic and acidic residues" evidence="1">
    <location>
        <begin position="124"/>
        <end position="135"/>
    </location>
</feature>
<dbReference type="AlphaFoldDB" id="A0AAD6ISD1"/>